<reference evidence="2" key="1">
    <citation type="submission" date="2017-01" db="EMBL/GenBank/DDBJ databases">
        <authorList>
            <person name="Varghese N."/>
            <person name="Submissions S."/>
        </authorList>
    </citation>
    <scope>NUCLEOTIDE SEQUENCE [LARGE SCALE GENOMIC DNA]</scope>
    <source>
        <strain evidence="2">DSM 44531</strain>
    </source>
</reference>
<protein>
    <submittedName>
        <fullName evidence="1">Uncharacterized protein</fullName>
    </submittedName>
</protein>
<evidence type="ECO:0000313" key="2">
    <source>
        <dbReference type="Proteomes" id="UP000186292"/>
    </source>
</evidence>
<dbReference type="EMBL" id="FTOF01000004">
    <property type="protein sequence ID" value="SIS45504.1"/>
    <property type="molecule type" value="Genomic_DNA"/>
</dbReference>
<dbReference type="Proteomes" id="UP000186292">
    <property type="component" value="Unassembled WGS sequence"/>
</dbReference>
<gene>
    <name evidence="1" type="ORF">SAMN05444817_104159</name>
</gene>
<organism evidence="1 2">
    <name type="scientific">Corynebacterium appendicis CIP 107643</name>
    <dbReference type="NCBI Taxonomy" id="1161099"/>
    <lineage>
        <taxon>Bacteria</taxon>
        <taxon>Bacillati</taxon>
        <taxon>Actinomycetota</taxon>
        <taxon>Actinomycetes</taxon>
        <taxon>Mycobacteriales</taxon>
        <taxon>Corynebacteriaceae</taxon>
        <taxon>Corynebacterium</taxon>
    </lineage>
</organism>
<dbReference type="RefSeq" id="WP_076599048.1">
    <property type="nucleotide sequence ID" value="NZ_CP046976.1"/>
</dbReference>
<sequence>MDELVSFSAGERSELEFQLSGHTEEADTLIDALITPSLTSRTALDRRRLGLPPDSYEELVDPLGDALLRALWDRPQDVEPTWAEMAKSLYAMAEVAREADLKGIPAATAAQVIGVDELWGTQEGETSGGEPALLAVHLEAPMTVQYSPGQSLPVLVPGPYREKGQWHELTPALPSNQFGQLVFFTPGRWRRPEVGEYWTCGAARGEQLSFTGDSEVDATGDRLAGVRAAVFGGVDKRIELVVDVVDPALEALAGAVDWVALRRV</sequence>
<proteinExistence type="predicted"/>
<keyword evidence="2" id="KW-1185">Reference proteome</keyword>
<accession>A0A1N7J874</accession>
<evidence type="ECO:0000313" key="1">
    <source>
        <dbReference type="EMBL" id="SIS45504.1"/>
    </source>
</evidence>
<name>A0A1N7J874_9CORY</name>
<dbReference type="STRING" id="1161099.SAMN05444817_104159"/>
<dbReference type="AlphaFoldDB" id="A0A1N7J874"/>
<dbReference type="OrthoDB" id="3213438at2"/>